<accession>A0A914C9E5</accession>
<feature type="compositionally biased region" description="Polar residues" evidence="1">
    <location>
        <begin position="85"/>
        <end position="103"/>
    </location>
</feature>
<dbReference type="AlphaFoldDB" id="A0A914C9E5"/>
<evidence type="ECO:0000256" key="1">
    <source>
        <dbReference type="SAM" id="MobiDB-lite"/>
    </source>
</evidence>
<protein>
    <submittedName>
        <fullName evidence="3">Serum response factor-binding protein 1</fullName>
    </submittedName>
</protein>
<keyword evidence="2" id="KW-1185">Reference proteome</keyword>
<evidence type="ECO:0000313" key="2">
    <source>
        <dbReference type="Proteomes" id="UP000887540"/>
    </source>
</evidence>
<dbReference type="WBParaSite" id="ACRNAN_Path_641.g2382.t1">
    <property type="protein sequence ID" value="ACRNAN_Path_641.g2382.t1"/>
    <property type="gene ID" value="ACRNAN_Path_641.g2382"/>
</dbReference>
<feature type="compositionally biased region" description="Basic and acidic residues" evidence="1">
    <location>
        <begin position="10"/>
        <end position="23"/>
    </location>
</feature>
<organism evidence="2 3">
    <name type="scientific">Acrobeloides nanus</name>
    <dbReference type="NCBI Taxonomy" id="290746"/>
    <lineage>
        <taxon>Eukaryota</taxon>
        <taxon>Metazoa</taxon>
        <taxon>Ecdysozoa</taxon>
        <taxon>Nematoda</taxon>
        <taxon>Chromadorea</taxon>
        <taxon>Rhabditida</taxon>
        <taxon>Tylenchina</taxon>
        <taxon>Cephalobomorpha</taxon>
        <taxon>Cephaloboidea</taxon>
        <taxon>Cephalobidae</taxon>
        <taxon>Acrobeloides</taxon>
    </lineage>
</organism>
<reference evidence="3" key="1">
    <citation type="submission" date="2022-11" db="UniProtKB">
        <authorList>
            <consortium name="WormBaseParasite"/>
        </authorList>
    </citation>
    <scope>IDENTIFICATION</scope>
</reference>
<sequence length="240" mass="26672">MIKSMVESKLAGHVEKSEKTSEKLHKKTKRAAAAKSPIEIPMPKIPDEVISGASVVKRIKLYADEEKQSSAPSNESESEPETDASESLSVSSVGEQVATTSSFFLERAAQSSEEESSSDEQEKVPDSENDKEMSKIPYGRRQQSGGSFPQKKSSVMKPKPQKPFGRGGAKSSANSQRNMNRPREQKNIENRVPRNKPSPIKSANTDEKLHPSWEAKKKLREKAQFSTPRGKHTKFDEDED</sequence>
<dbReference type="Proteomes" id="UP000887540">
    <property type="component" value="Unplaced"/>
</dbReference>
<feature type="compositionally biased region" description="Polar residues" evidence="1">
    <location>
        <begin position="141"/>
        <end position="153"/>
    </location>
</feature>
<proteinExistence type="predicted"/>
<feature type="compositionally biased region" description="Basic and acidic residues" evidence="1">
    <location>
        <begin position="120"/>
        <end position="134"/>
    </location>
</feature>
<feature type="compositionally biased region" description="Basic and acidic residues" evidence="1">
    <location>
        <begin position="204"/>
        <end position="216"/>
    </location>
</feature>
<name>A0A914C9E5_9BILA</name>
<evidence type="ECO:0000313" key="3">
    <source>
        <dbReference type="WBParaSite" id="ACRNAN_Path_641.g2382.t1"/>
    </source>
</evidence>
<feature type="region of interest" description="Disordered" evidence="1">
    <location>
        <begin position="64"/>
        <end position="240"/>
    </location>
</feature>
<feature type="region of interest" description="Disordered" evidence="1">
    <location>
        <begin position="1"/>
        <end position="46"/>
    </location>
</feature>
<feature type="compositionally biased region" description="Basic and acidic residues" evidence="1">
    <location>
        <begin position="181"/>
        <end position="192"/>
    </location>
</feature>